<dbReference type="SUPFAM" id="SSF88874">
    <property type="entry name" value="Receptor-binding domain of short tail fibre protein gp12"/>
    <property type="match status" value="1"/>
</dbReference>
<dbReference type="EMBL" id="BMIA01000004">
    <property type="protein sequence ID" value="GGH49521.1"/>
    <property type="molecule type" value="Genomic_DNA"/>
</dbReference>
<evidence type="ECO:0000259" key="1">
    <source>
        <dbReference type="Pfam" id="PF07484"/>
    </source>
</evidence>
<dbReference type="InterPro" id="IPR037053">
    <property type="entry name" value="Phage_tail_collar_dom_sf"/>
</dbReference>
<feature type="domain" description="Phage tail collar" evidence="1">
    <location>
        <begin position="7"/>
        <end position="62"/>
    </location>
</feature>
<keyword evidence="3" id="KW-1185">Reference proteome</keyword>
<comment type="caution">
    <text evidence="2">The sequence shown here is derived from an EMBL/GenBank/DDBJ whole genome shotgun (WGS) entry which is preliminary data.</text>
</comment>
<evidence type="ECO:0000313" key="3">
    <source>
        <dbReference type="Proteomes" id="UP000600214"/>
    </source>
</evidence>
<dbReference type="RefSeq" id="WP_188937855.1">
    <property type="nucleotide sequence ID" value="NZ_BMIA01000004.1"/>
</dbReference>
<dbReference type="Gene3D" id="3.90.1340.10">
    <property type="entry name" value="Phage tail collar domain"/>
    <property type="match status" value="1"/>
</dbReference>
<evidence type="ECO:0000313" key="2">
    <source>
        <dbReference type="EMBL" id="GGH49521.1"/>
    </source>
</evidence>
<name>A0ABQ1Z419_9BACT</name>
<dbReference type="Pfam" id="PF07484">
    <property type="entry name" value="Collar"/>
    <property type="match status" value="1"/>
</dbReference>
<organism evidence="2 3">
    <name type="scientific">Dyadobacter endophyticus</name>
    <dbReference type="NCBI Taxonomy" id="1749036"/>
    <lineage>
        <taxon>Bacteria</taxon>
        <taxon>Pseudomonadati</taxon>
        <taxon>Bacteroidota</taxon>
        <taxon>Cytophagia</taxon>
        <taxon>Cytophagales</taxon>
        <taxon>Spirosomataceae</taxon>
        <taxon>Dyadobacter</taxon>
    </lineage>
</organism>
<dbReference type="Proteomes" id="UP000600214">
    <property type="component" value="Unassembled WGS sequence"/>
</dbReference>
<accession>A0ABQ1Z419</accession>
<proteinExistence type="predicted"/>
<dbReference type="InterPro" id="IPR011083">
    <property type="entry name" value="Phage_tail_collar_dom"/>
</dbReference>
<gene>
    <name evidence="2" type="ORF">GCM10007423_51560</name>
</gene>
<reference evidence="3" key="1">
    <citation type="journal article" date="2019" name="Int. J. Syst. Evol. Microbiol.">
        <title>The Global Catalogue of Microorganisms (GCM) 10K type strain sequencing project: providing services to taxonomists for standard genome sequencing and annotation.</title>
        <authorList>
            <consortium name="The Broad Institute Genomics Platform"/>
            <consortium name="The Broad Institute Genome Sequencing Center for Infectious Disease"/>
            <person name="Wu L."/>
            <person name="Ma J."/>
        </authorList>
    </citation>
    <scope>NUCLEOTIDE SEQUENCE [LARGE SCALE GENOMIC DNA]</scope>
    <source>
        <strain evidence="3">CGMCC 1.15288</strain>
    </source>
</reference>
<sequence>MDESYIGEIKLFAGNFAPIGWLFCDGSLLLIKDYEVLFVLLGTTYGGDGVTNFALPDLRSRVALGQSELFPIGQKAGMETIQLKLDELPRHSHTPACSTSGIANTKDATNAFWSAAPAGGRRYGSDKGDISSKLGLDSVEKVGSSVPHENRMPILAMSYIIAIGGVFPSKS</sequence>
<protein>
    <submittedName>
        <fullName evidence="2">Microcystin dependent MdpB family protein</fullName>
    </submittedName>
</protein>